<comment type="caution">
    <text evidence="1">The sequence shown here is derived from an EMBL/GenBank/DDBJ whole genome shotgun (WGS) entry which is preliminary data.</text>
</comment>
<evidence type="ECO:0000313" key="1">
    <source>
        <dbReference type="EMBL" id="RVU40239.1"/>
    </source>
</evidence>
<evidence type="ECO:0000313" key="2">
    <source>
        <dbReference type="Proteomes" id="UP000283077"/>
    </source>
</evidence>
<dbReference type="AlphaFoldDB" id="A0A437R0F5"/>
<dbReference type="Proteomes" id="UP000283077">
    <property type="component" value="Unassembled WGS sequence"/>
</dbReference>
<proteinExistence type="predicted"/>
<keyword evidence="2" id="KW-1185">Reference proteome</keyword>
<name>A0A437R0F5_9GAMM</name>
<dbReference type="OrthoDB" id="1349101at2"/>
<organism evidence="1 2">
    <name type="scientific">Rheinheimera riviphila</name>
    <dbReference type="NCBI Taxonomy" id="1834037"/>
    <lineage>
        <taxon>Bacteria</taxon>
        <taxon>Pseudomonadati</taxon>
        <taxon>Pseudomonadota</taxon>
        <taxon>Gammaproteobacteria</taxon>
        <taxon>Chromatiales</taxon>
        <taxon>Chromatiaceae</taxon>
        <taxon>Rheinheimera</taxon>
    </lineage>
</organism>
<dbReference type="RefSeq" id="WP_127698227.1">
    <property type="nucleotide sequence ID" value="NZ_SACS01000005.1"/>
</dbReference>
<dbReference type="EMBL" id="SACS01000005">
    <property type="protein sequence ID" value="RVU40239.1"/>
    <property type="molecule type" value="Genomic_DNA"/>
</dbReference>
<accession>A0A437R0F5</accession>
<gene>
    <name evidence="1" type="ORF">EOE67_06485</name>
</gene>
<protein>
    <submittedName>
        <fullName evidence="1">Uncharacterized protein</fullName>
    </submittedName>
</protein>
<sequence>MQQSHKIFNQTSLNILFVAVLAALTIKTQILPVDSSTVRELNVQRINVMEPSGHPRLVIANTSHAPKAIKEGKAFFDPGPRPGMIFYNDEGTENGGFIFRGQKKGDKVEHGLHLSFDRYNQDQSLALQHIEQDNMLITGVNIVDRPAYPIDEYMALMLASEKGDAAATSKIKELEQQHPDIHGQRRAFYGTLNKKAMLQLNDPQGKKRIEMAVDTDGKPQLVFYAEDGTELMRLPEAVQPK</sequence>
<reference evidence="1 2" key="1">
    <citation type="submission" date="2019-01" db="EMBL/GenBank/DDBJ databases">
        <authorList>
            <person name="Chen W.-M."/>
        </authorList>
    </citation>
    <scope>NUCLEOTIDE SEQUENCE [LARGE SCALE GENOMIC DNA]</scope>
    <source>
        <strain evidence="1 2">KYPC3</strain>
    </source>
</reference>